<evidence type="ECO:0000313" key="1">
    <source>
        <dbReference type="EMBL" id="AMM40851.1"/>
    </source>
</evidence>
<dbReference type="AlphaFoldDB" id="A0A7U4QK73"/>
<proteinExistence type="predicted"/>
<dbReference type="EMBL" id="CP013015">
    <property type="protein sequence ID" value="AMM40851.1"/>
    <property type="molecule type" value="Genomic_DNA"/>
</dbReference>
<evidence type="ECO:0000313" key="2">
    <source>
        <dbReference type="Proteomes" id="UP000070560"/>
    </source>
</evidence>
<dbReference type="KEGG" id="daw:HS1_001047"/>
<name>A0A7U4QK73_DESA2</name>
<dbReference type="OrthoDB" id="5465335at2"/>
<sequence>MIKDIIIKIEDNKLLIVLKKELYEKDAVFSAAYKFTDKCVILIEPIDPFSIGVYFKPKSDPKDVDLEKIAEDYCNEVLDQQIRLDLEKRYGNIRELIVRHAFLPISNLKDKIEIE</sequence>
<dbReference type="InterPro" id="IPR023974">
    <property type="entry name" value="HxsD"/>
</dbReference>
<gene>
    <name evidence="1" type="ORF">HS1_001047</name>
</gene>
<accession>A0A7U4QK73</accession>
<dbReference type="NCBIfam" id="TIGR03976">
    <property type="entry name" value="chp_LLNDYxLRE"/>
    <property type="match status" value="1"/>
</dbReference>
<organism evidence="1 2">
    <name type="scientific">Desulfofervidus auxilii</name>
    <dbReference type="NCBI Taxonomy" id="1621989"/>
    <lineage>
        <taxon>Bacteria</taxon>
        <taxon>Pseudomonadati</taxon>
        <taxon>Thermodesulfobacteriota</taxon>
        <taxon>Candidatus Desulfofervidia</taxon>
        <taxon>Candidatus Desulfofervidales</taxon>
        <taxon>Candidatus Desulfofervidaceae</taxon>
        <taxon>Candidatus Desulfofervidus</taxon>
    </lineage>
</organism>
<protein>
    <recommendedName>
        <fullName evidence="3">His-Xaa-Ser system protein HxsD</fullName>
    </recommendedName>
</protein>
<evidence type="ECO:0008006" key="3">
    <source>
        <dbReference type="Google" id="ProtNLM"/>
    </source>
</evidence>
<dbReference type="RefSeq" id="WP_066061959.1">
    <property type="nucleotide sequence ID" value="NZ_CP013015.1"/>
</dbReference>
<dbReference type="Proteomes" id="UP000070560">
    <property type="component" value="Chromosome"/>
</dbReference>
<keyword evidence="2" id="KW-1185">Reference proteome</keyword>
<reference evidence="1 2" key="1">
    <citation type="submission" date="2015-10" db="EMBL/GenBank/DDBJ databases">
        <title>Candidatus Desulfofervidus auxilii, a hydrogenotrophic sulfate-reducing bacterium involved in the thermophilic anaerobic oxidation of methane.</title>
        <authorList>
            <person name="Krukenberg V."/>
            <person name="Richter M."/>
            <person name="Wegener G."/>
        </authorList>
    </citation>
    <scope>NUCLEOTIDE SEQUENCE [LARGE SCALE GENOMIC DNA]</scope>
    <source>
        <strain evidence="1 2">HS1</strain>
    </source>
</reference>